<dbReference type="AlphaFoldDB" id="A0A0D6PEF7"/>
<feature type="domain" description="Amine oxidase" evidence="1">
    <location>
        <begin position="10"/>
        <end position="390"/>
    </location>
</feature>
<dbReference type="Pfam" id="PF01593">
    <property type="entry name" value="Amino_oxidase"/>
    <property type="match status" value="1"/>
</dbReference>
<protein>
    <submittedName>
        <fullName evidence="2">Amine oxidase/FAD-dependent phytoene desaturase</fullName>
    </submittedName>
</protein>
<name>A0A0D6PEF7_9PROT</name>
<dbReference type="GO" id="GO:0016491">
    <property type="term" value="F:oxidoreductase activity"/>
    <property type="evidence" value="ECO:0007669"/>
    <property type="project" value="InterPro"/>
</dbReference>
<dbReference type="STRING" id="1120923.SAMN02746095_01445"/>
<dbReference type="Gene3D" id="3.50.50.60">
    <property type="entry name" value="FAD/NAD(P)-binding domain"/>
    <property type="match status" value="2"/>
</dbReference>
<dbReference type="NCBIfam" id="TIGR03467">
    <property type="entry name" value="HpnE"/>
    <property type="match status" value="1"/>
</dbReference>
<comment type="caution">
    <text evidence="2">The sequence shown here is derived from an EMBL/GenBank/DDBJ whole genome shotgun (WGS) entry which is preliminary data.</text>
</comment>
<dbReference type="PRINTS" id="PR00419">
    <property type="entry name" value="ADXRDTASE"/>
</dbReference>
<dbReference type="InterPro" id="IPR036188">
    <property type="entry name" value="FAD/NAD-bd_sf"/>
</dbReference>
<dbReference type="InterPro" id="IPR050464">
    <property type="entry name" value="Zeta_carotene_desat/Oxidored"/>
</dbReference>
<accession>A0A0D6PEF7</accession>
<dbReference type="PROSITE" id="PS51257">
    <property type="entry name" value="PROKAR_LIPOPROTEIN"/>
    <property type="match status" value="1"/>
</dbReference>
<reference evidence="2 3" key="1">
    <citation type="submission" date="2012-11" db="EMBL/GenBank/DDBJ databases">
        <title>Whole genome sequence of Acidocella aminolytica 101 = DSM 11237.</title>
        <authorList>
            <person name="Azuma Y."/>
            <person name="Higashiura N."/>
            <person name="Hirakawa H."/>
            <person name="Matsushita K."/>
        </authorList>
    </citation>
    <scope>NUCLEOTIDE SEQUENCE [LARGE SCALE GENOMIC DNA]</scope>
    <source>
        <strain evidence="3">101 / DSM 11237</strain>
    </source>
</reference>
<evidence type="ECO:0000313" key="2">
    <source>
        <dbReference type="EMBL" id="GAN80125.1"/>
    </source>
</evidence>
<dbReference type="InterPro" id="IPR002937">
    <property type="entry name" value="Amino_oxidase"/>
</dbReference>
<dbReference type="OrthoDB" id="7849608at2"/>
<evidence type="ECO:0000313" key="3">
    <source>
        <dbReference type="Proteomes" id="UP000032668"/>
    </source>
</evidence>
<gene>
    <name evidence="2" type="ORF">Aam_039_007</name>
</gene>
<keyword evidence="3" id="KW-1185">Reference proteome</keyword>
<dbReference type="InterPro" id="IPR017830">
    <property type="entry name" value="SQase_HpnE"/>
</dbReference>
<sequence>MRVNVIGAGLAGLSAACRLVELGHEVTLFEAAPRAGGRARSYFDKPLGCRIDNGNHLLLSGNVSALAYLDRIGARETLTGPNHPVFPFTDTKTGESWTLRLNQGHFPWWILKPGDRVPGTRVWHYLALKKLLKSRPEDLVEPLVGGGAVYTRLLEPLAIAALNTMPDVAAAQPLGAVLAETVERGGFAAVPRWARVGLSESFVDPALDWLQQRGVEIRFGMRVTRLPPGQKAVLAVPPWTAKELMPDLTVPDAFESICNLHFKTQMPPGEAGFYGLLGSMAEWVFARESVVSVTISAANRYGHLSQETIAAQVWAELSKAFGLPPAQPQCRVLWEKRATFACTPEQLAKRPGPQSPCSGVVLAGDWTDTGLPATIEGAIRSGENAVAALLATS</sequence>
<dbReference type="PANTHER" id="PTHR42923:SF47">
    <property type="entry name" value="BLR3003 PROTEIN"/>
    <property type="match status" value="1"/>
</dbReference>
<dbReference type="RefSeq" id="WP_048878553.1">
    <property type="nucleotide sequence ID" value="NZ_BANC01000039.1"/>
</dbReference>
<dbReference type="Proteomes" id="UP000032668">
    <property type="component" value="Unassembled WGS sequence"/>
</dbReference>
<dbReference type="EMBL" id="BANC01000039">
    <property type="protein sequence ID" value="GAN80125.1"/>
    <property type="molecule type" value="Genomic_DNA"/>
</dbReference>
<dbReference type="PANTHER" id="PTHR42923">
    <property type="entry name" value="PROTOPORPHYRINOGEN OXIDASE"/>
    <property type="match status" value="1"/>
</dbReference>
<proteinExistence type="predicted"/>
<dbReference type="SUPFAM" id="SSF51905">
    <property type="entry name" value="FAD/NAD(P)-binding domain"/>
    <property type="match status" value="1"/>
</dbReference>
<evidence type="ECO:0000259" key="1">
    <source>
        <dbReference type="Pfam" id="PF01593"/>
    </source>
</evidence>
<organism evidence="2 3">
    <name type="scientific">Acidocella aminolytica 101 = DSM 11237</name>
    <dbReference type="NCBI Taxonomy" id="1120923"/>
    <lineage>
        <taxon>Bacteria</taxon>
        <taxon>Pseudomonadati</taxon>
        <taxon>Pseudomonadota</taxon>
        <taxon>Alphaproteobacteria</taxon>
        <taxon>Acetobacterales</taxon>
        <taxon>Acidocellaceae</taxon>
        <taxon>Acidocella</taxon>
    </lineage>
</organism>